<keyword evidence="1" id="KW-0812">Transmembrane</keyword>
<keyword evidence="1" id="KW-0472">Membrane</keyword>
<name>A0ABV5CE36_9SPHI</name>
<reference evidence="2 3" key="1">
    <citation type="submission" date="2024-04" db="EMBL/GenBank/DDBJ databases">
        <title>Albibacterium profundi sp. nov., isolated from sediment of the Challenger Deep of Mariana Trench.</title>
        <authorList>
            <person name="Wang Y."/>
        </authorList>
    </citation>
    <scope>NUCLEOTIDE SEQUENCE [LARGE SCALE GENOMIC DNA]</scope>
    <source>
        <strain evidence="2 3">RHL897</strain>
    </source>
</reference>
<protein>
    <recommendedName>
        <fullName evidence="4">DUF4328 domain-containing protein</fullName>
    </recommendedName>
</protein>
<gene>
    <name evidence="2" type="ORF">WKR92_08075</name>
</gene>
<evidence type="ECO:0000313" key="3">
    <source>
        <dbReference type="Proteomes" id="UP001580928"/>
    </source>
</evidence>
<keyword evidence="1" id="KW-1133">Transmembrane helix</keyword>
<proteinExistence type="predicted"/>
<feature type="transmembrane region" description="Helical" evidence="1">
    <location>
        <begin position="51"/>
        <end position="70"/>
    </location>
</feature>
<dbReference type="EMBL" id="JBBVGT010000002">
    <property type="protein sequence ID" value="MFB5945789.1"/>
    <property type="molecule type" value="Genomic_DNA"/>
</dbReference>
<organism evidence="2 3">
    <name type="scientific">Albibacterium profundi</name>
    <dbReference type="NCBI Taxonomy" id="3134906"/>
    <lineage>
        <taxon>Bacteria</taxon>
        <taxon>Pseudomonadati</taxon>
        <taxon>Bacteroidota</taxon>
        <taxon>Sphingobacteriia</taxon>
        <taxon>Sphingobacteriales</taxon>
        <taxon>Sphingobacteriaceae</taxon>
        <taxon>Albibacterium</taxon>
    </lineage>
</organism>
<evidence type="ECO:0000256" key="1">
    <source>
        <dbReference type="SAM" id="Phobius"/>
    </source>
</evidence>
<feature type="transmembrane region" description="Helical" evidence="1">
    <location>
        <begin position="12"/>
        <end position="30"/>
    </location>
</feature>
<feature type="transmembrane region" description="Helical" evidence="1">
    <location>
        <begin position="100"/>
        <end position="128"/>
    </location>
</feature>
<evidence type="ECO:0008006" key="4">
    <source>
        <dbReference type="Google" id="ProtNLM"/>
    </source>
</evidence>
<comment type="caution">
    <text evidence="2">The sequence shown here is derived from an EMBL/GenBank/DDBJ whole genome shotgun (WGS) entry which is preliminary data.</text>
</comment>
<sequence length="159" mass="18746">MEYNGMTLTEDMMWAVTIIYIISLIVRAFYCLTLSKTLKTIAEENQLLKPWMAWMALIPIVNLYWNFVIANRMADSLTNEFYDRKIAEEENPGRLLGLSYAIFMIVASIPIIPSISFVAGVFTLYYFIRYWVKIDYFRVLILEHQRFVDAKNKKEDETN</sequence>
<accession>A0ABV5CE36</accession>
<dbReference type="Proteomes" id="UP001580928">
    <property type="component" value="Unassembled WGS sequence"/>
</dbReference>
<keyword evidence="3" id="KW-1185">Reference proteome</keyword>
<evidence type="ECO:0000313" key="2">
    <source>
        <dbReference type="EMBL" id="MFB5945789.1"/>
    </source>
</evidence>
<dbReference type="RefSeq" id="WP_375557322.1">
    <property type="nucleotide sequence ID" value="NZ_JBBVGT010000002.1"/>
</dbReference>